<evidence type="ECO:0000313" key="2">
    <source>
        <dbReference type="Proteomes" id="UP000033441"/>
    </source>
</evidence>
<evidence type="ECO:0000313" key="1">
    <source>
        <dbReference type="EMBL" id="KJV64145.1"/>
    </source>
</evidence>
<comment type="caution">
    <text evidence="1">The sequence shown here is derived from an EMBL/GenBank/DDBJ whole genome shotgun (WGS) entry which is preliminary data.</text>
</comment>
<name>A0A0F3N7Y6_ANAPH</name>
<dbReference type="PATRIC" id="fig|1359152.3.peg.647"/>
<sequence>MSNSLFFDCKSRMQFYVCLSQKVGVVAIKIEMPTIVAHTVLIPLIL</sequence>
<accession>A0A0F3N7Y6</accession>
<organism evidence="1 2">
    <name type="scientific">Anaplasma phagocytophilum str. ApMUC09</name>
    <dbReference type="NCBI Taxonomy" id="1359152"/>
    <lineage>
        <taxon>Bacteria</taxon>
        <taxon>Pseudomonadati</taxon>
        <taxon>Pseudomonadota</taxon>
        <taxon>Alphaproteobacteria</taxon>
        <taxon>Rickettsiales</taxon>
        <taxon>Anaplasmataceae</taxon>
        <taxon>Anaplasma</taxon>
        <taxon>phagocytophilum group</taxon>
    </lineage>
</organism>
<dbReference type="Proteomes" id="UP000033441">
    <property type="component" value="Unassembled WGS sequence"/>
</dbReference>
<protein>
    <submittedName>
        <fullName evidence="1">Uncharacterized protein</fullName>
    </submittedName>
</protein>
<proteinExistence type="predicted"/>
<dbReference type="EMBL" id="LANV01000001">
    <property type="protein sequence ID" value="KJV64145.1"/>
    <property type="molecule type" value="Genomic_DNA"/>
</dbReference>
<reference evidence="1 2" key="1">
    <citation type="submission" date="2015-02" db="EMBL/GenBank/DDBJ databases">
        <title>Genome Sequencing of Rickettsiales.</title>
        <authorList>
            <person name="Daugherty S.C."/>
            <person name="Su Q."/>
            <person name="Abolude K."/>
            <person name="Beier-Sexton M."/>
            <person name="Carlyon J.A."/>
            <person name="Carter R."/>
            <person name="Day N.P."/>
            <person name="Dumler S.J."/>
            <person name="Dyachenko V."/>
            <person name="Godinez A."/>
            <person name="Kurtti T.J."/>
            <person name="Lichay M."/>
            <person name="Mullins K.E."/>
            <person name="Ott S."/>
            <person name="Pappas-Brown V."/>
            <person name="Paris D.H."/>
            <person name="Patel P."/>
            <person name="Richards A.L."/>
            <person name="Sadzewicz L."/>
            <person name="Sears K."/>
            <person name="Seidman D."/>
            <person name="Sengamalay N."/>
            <person name="Stenos J."/>
            <person name="Tallon L.J."/>
            <person name="Vincent G."/>
            <person name="Fraser C.M."/>
            <person name="Munderloh U."/>
            <person name="Dunning-Hotopp J.C."/>
        </authorList>
    </citation>
    <scope>NUCLEOTIDE SEQUENCE [LARGE SCALE GENOMIC DNA]</scope>
    <source>
        <strain evidence="1 2">ApMUC09</strain>
    </source>
</reference>
<gene>
    <name evidence="1" type="ORF">APHMUC_0610</name>
</gene>
<dbReference type="AlphaFoldDB" id="A0A0F3N7Y6"/>